<organism evidence="1 2">
    <name type="scientific">Oculimacula yallundae</name>
    <dbReference type="NCBI Taxonomy" id="86028"/>
    <lineage>
        <taxon>Eukaryota</taxon>
        <taxon>Fungi</taxon>
        <taxon>Dikarya</taxon>
        <taxon>Ascomycota</taxon>
        <taxon>Pezizomycotina</taxon>
        <taxon>Leotiomycetes</taxon>
        <taxon>Helotiales</taxon>
        <taxon>Ploettnerulaceae</taxon>
        <taxon>Oculimacula</taxon>
    </lineage>
</organism>
<keyword evidence="2" id="KW-1185">Reference proteome</keyword>
<evidence type="ECO:0008006" key="3">
    <source>
        <dbReference type="Google" id="ProtNLM"/>
    </source>
</evidence>
<reference evidence="1 2" key="1">
    <citation type="journal article" date="2024" name="Commun. Biol.">
        <title>Comparative genomic analysis of thermophilic fungi reveals convergent evolutionary adaptations and gene losses.</title>
        <authorList>
            <person name="Steindorff A.S."/>
            <person name="Aguilar-Pontes M.V."/>
            <person name="Robinson A.J."/>
            <person name="Andreopoulos B."/>
            <person name="LaButti K."/>
            <person name="Kuo A."/>
            <person name="Mondo S."/>
            <person name="Riley R."/>
            <person name="Otillar R."/>
            <person name="Haridas S."/>
            <person name="Lipzen A."/>
            <person name="Grimwood J."/>
            <person name="Schmutz J."/>
            <person name="Clum A."/>
            <person name="Reid I.D."/>
            <person name="Moisan M.C."/>
            <person name="Butler G."/>
            <person name="Nguyen T.T.M."/>
            <person name="Dewar K."/>
            <person name="Conant G."/>
            <person name="Drula E."/>
            <person name="Henrissat B."/>
            <person name="Hansel C."/>
            <person name="Singer S."/>
            <person name="Hutchinson M.I."/>
            <person name="de Vries R.P."/>
            <person name="Natvig D.O."/>
            <person name="Powell A.J."/>
            <person name="Tsang A."/>
            <person name="Grigoriev I.V."/>
        </authorList>
    </citation>
    <scope>NUCLEOTIDE SEQUENCE [LARGE SCALE GENOMIC DNA]</scope>
    <source>
        <strain evidence="1 2">CBS 494.80</strain>
    </source>
</reference>
<proteinExistence type="predicted"/>
<name>A0ABR4CUE6_9HELO</name>
<evidence type="ECO:0000313" key="2">
    <source>
        <dbReference type="Proteomes" id="UP001595075"/>
    </source>
</evidence>
<evidence type="ECO:0000313" key="1">
    <source>
        <dbReference type="EMBL" id="KAL2073447.1"/>
    </source>
</evidence>
<gene>
    <name evidence="1" type="ORF">VTL71DRAFT_10771</name>
</gene>
<sequence>MDLETFTATPKSTKFKRTKHIIDANNRNTSIHGHNDPHLQCHLFSMHWERQQLKSEPRAYNHRVPSPITTANIHRYFAEESVRS</sequence>
<dbReference type="Proteomes" id="UP001595075">
    <property type="component" value="Unassembled WGS sequence"/>
</dbReference>
<protein>
    <recommendedName>
        <fullName evidence="3">Ycf15</fullName>
    </recommendedName>
</protein>
<accession>A0ABR4CUE6</accession>
<comment type="caution">
    <text evidence="1">The sequence shown here is derived from an EMBL/GenBank/DDBJ whole genome shotgun (WGS) entry which is preliminary data.</text>
</comment>
<dbReference type="EMBL" id="JAZHXI010000003">
    <property type="protein sequence ID" value="KAL2073447.1"/>
    <property type="molecule type" value="Genomic_DNA"/>
</dbReference>